<dbReference type="GO" id="GO:0003964">
    <property type="term" value="F:RNA-directed DNA polymerase activity"/>
    <property type="evidence" value="ECO:0007669"/>
    <property type="project" value="UniProtKB-KW"/>
</dbReference>
<protein>
    <recommendedName>
        <fullName evidence="6">Reverse transcriptase domain-containing protein</fullName>
    </recommendedName>
</protein>
<accession>A0A2U8P5Z5</accession>
<evidence type="ECO:0000256" key="1">
    <source>
        <dbReference type="ARBA" id="ARBA00022679"/>
    </source>
</evidence>
<dbReference type="AlphaFoldDB" id="A0A2U8P5Z5"/>
<dbReference type="GO" id="GO:0003723">
    <property type="term" value="F:RNA binding"/>
    <property type="evidence" value="ECO:0007669"/>
    <property type="project" value="InterPro"/>
</dbReference>
<keyword evidence="1" id="KW-0808">Transferase</keyword>
<dbReference type="InterPro" id="IPR000477">
    <property type="entry name" value="RT_dom"/>
</dbReference>
<reference evidence="7 8" key="1">
    <citation type="journal article" date="2014" name="Int. J. Syst. Evol. Microbiol.">
        <title>Bradyrhizobium ottawaense sp. nov., a symbiotic nitrogen fixing bacterium from root nodules of soybeans in Canada.</title>
        <authorList>
            <person name="Yu X."/>
            <person name="Cloutier S."/>
            <person name="Tambong J.T."/>
            <person name="Bromfield E.S."/>
        </authorList>
    </citation>
    <scope>NUCLEOTIDE SEQUENCE [LARGE SCALE GENOMIC DNA]</scope>
    <source>
        <strain evidence="7 8">OO99</strain>
    </source>
</reference>
<evidence type="ECO:0000256" key="5">
    <source>
        <dbReference type="ARBA" id="ARBA00022918"/>
    </source>
</evidence>
<dbReference type="RefSeq" id="WP_095424529.1">
    <property type="nucleotide sequence ID" value="NZ_CP029425.2"/>
</dbReference>
<organism evidence="7 8">
    <name type="scientific">Bradyrhizobium ottawaense</name>
    <dbReference type="NCBI Taxonomy" id="931866"/>
    <lineage>
        <taxon>Bacteria</taxon>
        <taxon>Pseudomonadati</taxon>
        <taxon>Pseudomonadota</taxon>
        <taxon>Alphaproteobacteria</taxon>
        <taxon>Hyphomicrobiales</taxon>
        <taxon>Nitrobacteraceae</taxon>
        <taxon>Bradyrhizobium</taxon>
    </lineage>
</organism>
<feature type="domain" description="Reverse transcriptase" evidence="6">
    <location>
        <begin position="59"/>
        <end position="140"/>
    </location>
</feature>
<proteinExistence type="predicted"/>
<evidence type="ECO:0000259" key="6">
    <source>
        <dbReference type="Pfam" id="PF00078"/>
    </source>
</evidence>
<evidence type="ECO:0000313" key="8">
    <source>
        <dbReference type="Proteomes" id="UP000215703"/>
    </source>
</evidence>
<keyword evidence="2" id="KW-0548">Nucleotidyltransferase</keyword>
<name>A0A2U8P5Z5_9BRAD</name>
<dbReference type="GO" id="GO:0046872">
    <property type="term" value="F:metal ion binding"/>
    <property type="evidence" value="ECO:0007669"/>
    <property type="project" value="UniProtKB-KW"/>
</dbReference>
<evidence type="ECO:0000313" key="7">
    <source>
        <dbReference type="EMBL" id="AWL93151.1"/>
    </source>
</evidence>
<dbReference type="Pfam" id="PF00078">
    <property type="entry name" value="RVT_1"/>
    <property type="match status" value="1"/>
</dbReference>
<dbReference type="Proteomes" id="UP000215703">
    <property type="component" value="Chromosome"/>
</dbReference>
<dbReference type="EMBL" id="CP029425">
    <property type="protein sequence ID" value="AWL93151.1"/>
    <property type="molecule type" value="Genomic_DNA"/>
</dbReference>
<keyword evidence="4" id="KW-0460">Magnesium</keyword>
<evidence type="ECO:0000256" key="4">
    <source>
        <dbReference type="ARBA" id="ARBA00022842"/>
    </source>
</evidence>
<keyword evidence="3" id="KW-0479">Metal-binding</keyword>
<keyword evidence="5" id="KW-0695">RNA-directed DNA polymerase</keyword>
<gene>
    <name evidence="7" type="ORF">CIT37_13810</name>
</gene>
<evidence type="ECO:0000256" key="3">
    <source>
        <dbReference type="ARBA" id="ARBA00022723"/>
    </source>
</evidence>
<dbReference type="PRINTS" id="PR00866">
    <property type="entry name" value="RNADNAPOLMS"/>
</dbReference>
<reference evidence="7 8" key="2">
    <citation type="journal article" date="2017" name="Syst. Appl. Microbiol.">
        <title>Soybeans inoculated with root zone soils of Canadian native legumes harbour diverse and novel Bradyrhizobium spp. that possess agricultural potential.</title>
        <authorList>
            <person name="Bromfield E.S.P."/>
            <person name="Cloutier S."/>
            <person name="Tambong J.T."/>
            <person name="Tran Thi T.V."/>
        </authorList>
    </citation>
    <scope>NUCLEOTIDE SEQUENCE [LARGE SCALE GENOMIC DNA]</scope>
    <source>
        <strain evidence="7 8">OO99</strain>
    </source>
</reference>
<dbReference type="InterPro" id="IPR000123">
    <property type="entry name" value="Reverse_transcriptase_msDNA"/>
</dbReference>
<sequence>MPVSSHFFLPLGGLLSVLDDLKNAESLSDLAKVLGYRASALAFIVHQIPPSSKYTVFAVPKKAGGVRTISAPIDRLKTLQRHLSTILYECRAEIDSAHKLKPLSHGFRKSQSIITNAHQHIKSRYVLNADLEDFFPTINFGRVRGYLIKNNDFKLHADVATVIAQIACHNNELPQGAPNLSARVESEVASNASRPDEMADDMPF</sequence>
<dbReference type="GeneID" id="98280404"/>
<evidence type="ECO:0000256" key="2">
    <source>
        <dbReference type="ARBA" id="ARBA00022695"/>
    </source>
</evidence>